<comment type="caution">
    <text evidence="2">The sequence shown here is derived from an EMBL/GenBank/DDBJ whole genome shotgun (WGS) entry which is preliminary data.</text>
</comment>
<dbReference type="PATRIC" id="fig|1121439.3.peg.1086"/>
<organism evidence="2 3">
    <name type="scientific">Alkalidesulfovibrio alkalitolerans DSM 16529</name>
    <dbReference type="NCBI Taxonomy" id="1121439"/>
    <lineage>
        <taxon>Bacteria</taxon>
        <taxon>Pseudomonadati</taxon>
        <taxon>Thermodesulfobacteriota</taxon>
        <taxon>Desulfovibrionia</taxon>
        <taxon>Desulfovibrionales</taxon>
        <taxon>Desulfovibrionaceae</taxon>
        <taxon>Alkalidesulfovibrio</taxon>
    </lineage>
</organism>
<evidence type="ECO:0000313" key="2">
    <source>
        <dbReference type="EMBL" id="EPR34640.1"/>
    </source>
</evidence>
<evidence type="ECO:0000256" key="1">
    <source>
        <dbReference type="SAM" id="MobiDB-lite"/>
    </source>
</evidence>
<reference evidence="2 3" key="1">
    <citation type="journal article" date="2013" name="Genome Announc.">
        <title>Draft genome sequences for three mercury-methylating, sulfate-reducing bacteria.</title>
        <authorList>
            <person name="Brown S.D."/>
            <person name="Hurt R.A.Jr."/>
            <person name="Gilmour C.C."/>
            <person name="Elias D.A."/>
        </authorList>
    </citation>
    <scope>NUCLEOTIDE SEQUENCE [LARGE SCALE GENOMIC DNA]</scope>
    <source>
        <strain evidence="2 3">DSM 16529</strain>
    </source>
</reference>
<proteinExistence type="predicted"/>
<dbReference type="EMBL" id="ATHI01000007">
    <property type="protein sequence ID" value="EPR34640.1"/>
    <property type="molecule type" value="Genomic_DNA"/>
</dbReference>
<evidence type="ECO:0000313" key="3">
    <source>
        <dbReference type="Proteomes" id="UP000014975"/>
    </source>
</evidence>
<feature type="region of interest" description="Disordered" evidence="1">
    <location>
        <begin position="49"/>
        <end position="109"/>
    </location>
</feature>
<name>S7TDI1_9BACT</name>
<keyword evidence="3" id="KW-1185">Reference proteome</keyword>
<sequence length="109" mass="11978">MPPPNMVDLNLLIQQLPHLSKVATALRTHPDQQRAALFEKAVQQHELSKEQVQEIERTEKSKLVDREGAGGGQQGDAGTRQHSKGDSSEEMNTASNASPWTGNLINIKI</sequence>
<dbReference type="STRING" id="1121439.dsat_2682"/>
<dbReference type="Proteomes" id="UP000014975">
    <property type="component" value="Unassembled WGS sequence"/>
</dbReference>
<feature type="compositionally biased region" description="Polar residues" evidence="1">
    <location>
        <begin position="90"/>
        <end position="109"/>
    </location>
</feature>
<dbReference type="AlphaFoldDB" id="S7TDI1"/>
<gene>
    <name evidence="2" type="ORF">dsat_2682</name>
</gene>
<accession>S7TDI1</accession>
<dbReference type="eggNOG" id="ENOG5032EMI">
    <property type="taxonomic scope" value="Bacteria"/>
</dbReference>
<feature type="compositionally biased region" description="Basic and acidic residues" evidence="1">
    <location>
        <begin position="49"/>
        <end position="68"/>
    </location>
</feature>
<protein>
    <submittedName>
        <fullName evidence="2">Uncharacterized protein</fullName>
    </submittedName>
</protein>